<evidence type="ECO:0000256" key="1">
    <source>
        <dbReference type="RuleBase" id="RU000481"/>
    </source>
</evidence>
<dbReference type="OrthoDB" id="9804474at2"/>
<keyword evidence="1 3" id="KW-0808">Transferase</keyword>
<protein>
    <recommendedName>
        <fullName evidence="1">Aminotransferase</fullName>
        <ecNumber evidence="1">2.6.1.-</ecNumber>
    </recommendedName>
</protein>
<dbReference type="GO" id="GO:0030170">
    <property type="term" value="F:pyridoxal phosphate binding"/>
    <property type="evidence" value="ECO:0007669"/>
    <property type="project" value="InterPro"/>
</dbReference>
<dbReference type="InterPro" id="IPR015422">
    <property type="entry name" value="PyrdxlP-dep_Trfase_small"/>
</dbReference>
<dbReference type="EC" id="2.6.1.-" evidence="1"/>
<dbReference type="NCBIfam" id="NF005305">
    <property type="entry name" value="PRK06836.1"/>
    <property type="match status" value="1"/>
</dbReference>
<dbReference type="SUPFAM" id="SSF53383">
    <property type="entry name" value="PLP-dependent transferases"/>
    <property type="match status" value="1"/>
</dbReference>
<organism evidence="3 4">
    <name type="scientific">Desulfoplanes formicivorans</name>
    <dbReference type="NCBI Taxonomy" id="1592317"/>
    <lineage>
        <taxon>Bacteria</taxon>
        <taxon>Pseudomonadati</taxon>
        <taxon>Thermodesulfobacteriota</taxon>
        <taxon>Desulfovibrionia</taxon>
        <taxon>Desulfovibrionales</taxon>
        <taxon>Desulfoplanaceae</taxon>
        <taxon>Desulfoplanes</taxon>
    </lineage>
</organism>
<sequence>MRTLSKQVANYIEHSSWIRKMFEAGIVLKQQYGQDNVYDFSLGNPDLAPPKAVADGLRHIADQAASPFAFGYMPNAGYLDVRQTLAAHLAREQECPELGPDHIVLTCGAAGGLNALFKAVLEPGDEVICPAPYFVEYGFYVANHGGTLKPVACDSSTFGLDLEGIGAALCEKTRAVLINSPNNPTGQVYSREELDRLATLLKAHTRKVGRPVYLVSDEPYRFLVYDNEVVPPVLPRYTHSVVVGSFSKSLSLAGERVGYVAVNPAMEDVSTLVGGLILTNRILGFVNAPAIGQKLLGRALGQGVDLGVYDKRRSAMAKVLDDARISYVMPKGAFYFFPRVPGGSLDDTGFVNALMKENILAVPGSGFGFPGGFRLAFCVPEDVIVRSGEAFKRAVDAYLG</sequence>
<dbReference type="GO" id="GO:0008483">
    <property type="term" value="F:transaminase activity"/>
    <property type="evidence" value="ECO:0007669"/>
    <property type="project" value="UniProtKB-KW"/>
</dbReference>
<name>A0A194AIQ6_9BACT</name>
<dbReference type="InterPro" id="IPR004838">
    <property type="entry name" value="NHTrfase_class1_PyrdxlP-BS"/>
</dbReference>
<evidence type="ECO:0000259" key="2">
    <source>
        <dbReference type="Pfam" id="PF00155"/>
    </source>
</evidence>
<proteinExistence type="inferred from homology"/>
<dbReference type="Gene3D" id="3.40.640.10">
    <property type="entry name" value="Type I PLP-dependent aspartate aminotransferase-like (Major domain)"/>
    <property type="match status" value="1"/>
</dbReference>
<gene>
    <name evidence="3" type="ORF">DPF_2708</name>
</gene>
<keyword evidence="4" id="KW-1185">Reference proteome</keyword>
<accession>A0A194AIQ6</accession>
<comment type="cofactor">
    <cofactor evidence="1">
        <name>pyridoxal 5'-phosphate</name>
        <dbReference type="ChEBI" id="CHEBI:597326"/>
    </cofactor>
</comment>
<dbReference type="PANTHER" id="PTHR42691:SF1">
    <property type="entry name" value="ASPARTATE AMINOTRANSFERASE YHDR-RELATED"/>
    <property type="match status" value="1"/>
</dbReference>
<dbReference type="AlphaFoldDB" id="A0A194AIQ6"/>
<comment type="caution">
    <text evidence="3">The sequence shown here is derived from an EMBL/GenBank/DDBJ whole genome shotgun (WGS) entry which is preliminary data.</text>
</comment>
<dbReference type="InterPro" id="IPR004839">
    <property type="entry name" value="Aminotransferase_I/II_large"/>
</dbReference>
<dbReference type="PANTHER" id="PTHR42691">
    <property type="entry name" value="ASPARTATE AMINOTRANSFERASE YHDR-RELATED"/>
    <property type="match status" value="1"/>
</dbReference>
<dbReference type="InterPro" id="IPR015424">
    <property type="entry name" value="PyrdxlP-dep_Trfase"/>
</dbReference>
<dbReference type="Pfam" id="PF00155">
    <property type="entry name" value="Aminotran_1_2"/>
    <property type="match status" value="1"/>
</dbReference>
<dbReference type="Gene3D" id="3.90.1150.10">
    <property type="entry name" value="Aspartate Aminotransferase, domain 1"/>
    <property type="match status" value="2"/>
</dbReference>
<dbReference type="Proteomes" id="UP000095200">
    <property type="component" value="Unassembled WGS sequence"/>
</dbReference>
<keyword evidence="1 3" id="KW-0032">Aminotransferase</keyword>
<dbReference type="STRING" id="1592317.DPF_2708"/>
<evidence type="ECO:0000313" key="4">
    <source>
        <dbReference type="Proteomes" id="UP000095200"/>
    </source>
</evidence>
<dbReference type="PROSITE" id="PS00105">
    <property type="entry name" value="AA_TRANSFER_CLASS_1"/>
    <property type="match status" value="1"/>
</dbReference>
<comment type="similarity">
    <text evidence="1">Belongs to the class-I pyridoxal-phosphate-dependent aminotransferase family.</text>
</comment>
<dbReference type="RefSeq" id="WP_069860227.1">
    <property type="nucleotide sequence ID" value="NZ_BDFE01000022.1"/>
</dbReference>
<reference evidence="4" key="1">
    <citation type="submission" date="2016-06" db="EMBL/GenBank/DDBJ databases">
        <title>Draft genome sequence of Desulfoplanes formicivorans strain Pf12B.</title>
        <authorList>
            <person name="Watanabe M."/>
            <person name="Kojima H."/>
            <person name="Fukui M."/>
        </authorList>
    </citation>
    <scope>NUCLEOTIDE SEQUENCE [LARGE SCALE GENOMIC DNA]</scope>
    <source>
        <strain evidence="4">Pf12B</strain>
    </source>
</reference>
<feature type="domain" description="Aminotransferase class I/classII large" evidence="2">
    <location>
        <begin position="37"/>
        <end position="381"/>
    </location>
</feature>
<dbReference type="InterPro" id="IPR015421">
    <property type="entry name" value="PyrdxlP-dep_Trfase_major"/>
</dbReference>
<dbReference type="CDD" id="cd00609">
    <property type="entry name" value="AAT_like"/>
    <property type="match status" value="1"/>
</dbReference>
<evidence type="ECO:0000313" key="3">
    <source>
        <dbReference type="EMBL" id="GAU09972.1"/>
    </source>
</evidence>
<dbReference type="EMBL" id="BDFE01000022">
    <property type="protein sequence ID" value="GAU09972.1"/>
    <property type="molecule type" value="Genomic_DNA"/>
</dbReference>